<dbReference type="GO" id="GO:0043169">
    <property type="term" value="F:cation binding"/>
    <property type="evidence" value="ECO:0007669"/>
    <property type="project" value="InterPro"/>
</dbReference>
<comment type="subcellular location">
    <subcellularLocation>
        <location evidence="1">Membrane</location>
    </subcellularLocation>
</comment>
<feature type="transmembrane region" description="Helical" evidence="7">
    <location>
        <begin position="214"/>
        <end position="230"/>
    </location>
</feature>
<comment type="caution">
    <text evidence="10">The sequence shown here is derived from an EMBL/GenBank/DDBJ whole genome shotgun (WGS) entry which is preliminary data.</text>
</comment>
<feature type="signal peptide" evidence="8">
    <location>
        <begin position="1"/>
        <end position="26"/>
    </location>
</feature>
<evidence type="ECO:0000313" key="10">
    <source>
        <dbReference type="EMBL" id="KAL0362287.1"/>
    </source>
</evidence>
<dbReference type="SMART" id="SM00665">
    <property type="entry name" value="B561"/>
    <property type="match status" value="1"/>
</dbReference>
<dbReference type="InterPro" id="IPR013783">
    <property type="entry name" value="Ig-like_fold"/>
</dbReference>
<reference evidence="10" key="1">
    <citation type="submission" date="2020-06" db="EMBL/GenBank/DDBJ databases">
        <authorList>
            <person name="Li T."/>
            <person name="Hu X."/>
            <person name="Zhang T."/>
            <person name="Song X."/>
            <person name="Zhang H."/>
            <person name="Dai N."/>
            <person name="Sheng W."/>
            <person name="Hou X."/>
            <person name="Wei L."/>
        </authorList>
    </citation>
    <scope>NUCLEOTIDE SEQUENCE</scope>
    <source>
        <strain evidence="10">KEN8</strain>
        <tissue evidence="10">Leaf</tissue>
    </source>
</reference>
<dbReference type="GO" id="GO:0005975">
    <property type="term" value="P:carbohydrate metabolic process"/>
    <property type="evidence" value="ECO:0007669"/>
    <property type="project" value="InterPro"/>
</dbReference>
<evidence type="ECO:0000256" key="2">
    <source>
        <dbReference type="ARBA" id="ARBA00022448"/>
    </source>
</evidence>
<feature type="domain" description="Cytochrome b561" evidence="9">
    <location>
        <begin position="173"/>
        <end position="267"/>
    </location>
</feature>
<evidence type="ECO:0000256" key="4">
    <source>
        <dbReference type="ARBA" id="ARBA00022982"/>
    </source>
</evidence>
<dbReference type="GO" id="GO:0005737">
    <property type="term" value="C:cytoplasm"/>
    <property type="evidence" value="ECO:0007669"/>
    <property type="project" value="TreeGrafter"/>
</dbReference>
<evidence type="ECO:0000256" key="1">
    <source>
        <dbReference type="ARBA" id="ARBA00004370"/>
    </source>
</evidence>
<name>A0AAW2Q3D6_9LAMI</name>
<protein>
    <submittedName>
        <fullName evidence="10">1,4-alpha-glucan-branching enzyme 3, chloroplastic/amyloplastic</fullName>
    </submittedName>
</protein>
<dbReference type="GO" id="GO:0004553">
    <property type="term" value="F:hydrolase activity, hydrolyzing O-glycosyl compounds"/>
    <property type="evidence" value="ECO:0007669"/>
    <property type="project" value="InterPro"/>
</dbReference>
<feature type="transmembrane region" description="Helical" evidence="7">
    <location>
        <begin position="279"/>
        <end position="300"/>
    </location>
</feature>
<dbReference type="Pfam" id="PF02922">
    <property type="entry name" value="CBM_48"/>
    <property type="match status" value="1"/>
</dbReference>
<dbReference type="PANTHER" id="PTHR43651">
    <property type="entry name" value="1,4-ALPHA-GLUCAN-BRANCHING ENZYME"/>
    <property type="match status" value="1"/>
</dbReference>
<dbReference type="CDD" id="cd08760">
    <property type="entry name" value="Cyt_b561_FRRS1_like"/>
    <property type="match status" value="1"/>
</dbReference>
<dbReference type="GO" id="GO:0016020">
    <property type="term" value="C:membrane"/>
    <property type="evidence" value="ECO:0007669"/>
    <property type="project" value="UniProtKB-SubCell"/>
</dbReference>
<dbReference type="Gene3D" id="3.20.20.80">
    <property type="entry name" value="Glycosidases"/>
    <property type="match status" value="2"/>
</dbReference>
<reference evidence="10" key="2">
    <citation type="journal article" date="2024" name="Plant">
        <title>Genomic evolution and insights into agronomic trait innovations of Sesamum species.</title>
        <authorList>
            <person name="Miao H."/>
            <person name="Wang L."/>
            <person name="Qu L."/>
            <person name="Liu H."/>
            <person name="Sun Y."/>
            <person name="Le M."/>
            <person name="Wang Q."/>
            <person name="Wei S."/>
            <person name="Zheng Y."/>
            <person name="Lin W."/>
            <person name="Duan Y."/>
            <person name="Cao H."/>
            <person name="Xiong S."/>
            <person name="Wang X."/>
            <person name="Wei L."/>
            <person name="Li C."/>
            <person name="Ma Q."/>
            <person name="Ju M."/>
            <person name="Zhao R."/>
            <person name="Li G."/>
            <person name="Mu C."/>
            <person name="Tian Q."/>
            <person name="Mei H."/>
            <person name="Zhang T."/>
            <person name="Gao T."/>
            <person name="Zhang H."/>
        </authorList>
    </citation>
    <scope>NUCLEOTIDE SEQUENCE</scope>
    <source>
        <strain evidence="10">KEN8</strain>
    </source>
</reference>
<accession>A0AAW2Q3D6</accession>
<keyword evidence="6 7" id="KW-0472">Membrane</keyword>
<dbReference type="SUPFAM" id="SSF81296">
    <property type="entry name" value="E set domains"/>
    <property type="match status" value="1"/>
</dbReference>
<dbReference type="SUPFAM" id="SSF51445">
    <property type="entry name" value="(Trans)glycosidases"/>
    <property type="match status" value="1"/>
</dbReference>
<dbReference type="Gene3D" id="1.20.120.1770">
    <property type="match status" value="1"/>
</dbReference>
<keyword evidence="5 7" id="KW-1133">Transmembrane helix</keyword>
<evidence type="ECO:0000256" key="8">
    <source>
        <dbReference type="SAM" id="SignalP"/>
    </source>
</evidence>
<dbReference type="Gene3D" id="2.60.40.10">
    <property type="entry name" value="Immunoglobulins"/>
    <property type="match status" value="1"/>
</dbReference>
<dbReference type="GO" id="GO:0003844">
    <property type="term" value="F:1,4-alpha-glucan branching enzyme activity"/>
    <property type="evidence" value="ECO:0007669"/>
    <property type="project" value="TreeGrafter"/>
</dbReference>
<dbReference type="InterPro" id="IPR006593">
    <property type="entry name" value="Cyt_b561/ferric_Rdtase_TM"/>
</dbReference>
<evidence type="ECO:0000256" key="5">
    <source>
        <dbReference type="ARBA" id="ARBA00022989"/>
    </source>
</evidence>
<evidence type="ECO:0000256" key="3">
    <source>
        <dbReference type="ARBA" id="ARBA00022692"/>
    </source>
</evidence>
<feature type="transmembrane region" description="Helical" evidence="7">
    <location>
        <begin position="250"/>
        <end position="267"/>
    </location>
</feature>
<dbReference type="InterPro" id="IPR006048">
    <property type="entry name" value="A-amylase/branching_C"/>
</dbReference>
<feature type="chain" id="PRO_5043318474" evidence="8">
    <location>
        <begin position="27"/>
        <end position="1222"/>
    </location>
</feature>
<keyword evidence="3 7" id="KW-0812">Transmembrane</keyword>
<evidence type="ECO:0000259" key="9">
    <source>
        <dbReference type="SMART" id="SM00665"/>
    </source>
</evidence>
<evidence type="ECO:0000256" key="6">
    <source>
        <dbReference type="ARBA" id="ARBA00023136"/>
    </source>
</evidence>
<dbReference type="InterPro" id="IPR004193">
    <property type="entry name" value="Glyco_hydro_13_N"/>
</dbReference>
<organism evidence="10">
    <name type="scientific">Sesamum calycinum</name>
    <dbReference type="NCBI Taxonomy" id="2727403"/>
    <lineage>
        <taxon>Eukaryota</taxon>
        <taxon>Viridiplantae</taxon>
        <taxon>Streptophyta</taxon>
        <taxon>Embryophyta</taxon>
        <taxon>Tracheophyta</taxon>
        <taxon>Spermatophyta</taxon>
        <taxon>Magnoliopsida</taxon>
        <taxon>eudicotyledons</taxon>
        <taxon>Gunneridae</taxon>
        <taxon>Pentapetalae</taxon>
        <taxon>asterids</taxon>
        <taxon>lamiids</taxon>
        <taxon>Lamiales</taxon>
        <taxon>Pedaliaceae</taxon>
        <taxon>Sesamum</taxon>
    </lineage>
</organism>
<dbReference type="SUPFAM" id="SSF51011">
    <property type="entry name" value="Glycosyl hydrolase domain"/>
    <property type="match status" value="1"/>
</dbReference>
<sequence>MSSSPLNLTLTLSLLVTFLSPLLTDAHRCSQGFITEMNKINVTQNCRRKALSLGVQFGWNFDQKSRQLDIAFGSRLDTETGWLNPQGLRMVGTRALIGIRQHNGSLEWDKYNITDDTKRGCRLLPSDDIGLDVRNFNFVTGKGSITTSYSLLFSCLTSTTIRGRLSLREGDKLLAHNQRRLRTTAGYILGTMGWIIGIWLGNASKYYCFRTHRILGVLVFTFTTVQMFALRLKPRRSDEYRAYWNMYHHSLGYAMLTLISVNMFEGIKIMEPNHAWKWAYIGVLGALGVVAIFFEIYTWIKFIFVKAPAKTTRESGSVDKNEPRLDEVLLNPSRLLFSPSRLLSPTNPHCCSKQPSSEHDFYHTPPQLSTLPINSPLPKRNLTVPPPELEFSSPPTVKRVATYAIALPPTTRNRNRSARRGRVRKTSSLMLIRRMASIPSDSSPNTVLRIKPSFIRERYKALKDLKDELFKRHFNLQELASGFEILGMHRNVQHRVDYMEWAPGARYCSLVGDFNGWSPTENSAREGHFGHDDYGYWFIILEDKLREGEEPDQVYFQQYNTFELIFGVTIEEIFKKANDEYWEPGEDRFIKSRYELAAKLYEQIFGPNGPQTEEELEEILDPETRYKAWKEKHKDDPPNNLPPCDVIDDGKEHDEFDVVTDPVWQEKFRSKKPPIAYWLETRKGRKAWLKKYRPGIPHGSKYRVYFNTPAGPLERVPAWATYVIPEADGNQSFAVHWEPPPESAYRWRHKHPPKPKSLRIYECHVGISGQEPRVATFNEFTENVLTHVKEAGYNAIQLIGVLEHKDYFTVGYRDLAYLSFWILSILMLQLTKWLSYFDGSNDCYFHSGKRGHHKFWGTRMFKYGDHDVLHFLLSNLNWWIMEYQIDGFYFHSLSSMMYTHNGFATFTGDMEEYCNQYVDKDAFLYLILANEILHVLHPNIVTIAEDVTHYPGLCEPTSQGGLGFDYFVNLSASELWLSFLENVPDLEWSMSKLVSTLIGNKSSADKMLLYAENHNQSISGGRSFAEILFGSATMEEGLLRGCSLHKMIRLITFTIGGRAYLNFMGNEFGHPKRVEFPMSSNNFSYSLAKRCWELLEDGFHNKLFAFDKVISYLRGPFLFVFNFHPTNSYGRYNIGVEEAGEYQIVLNTDEEIYGGQGLIGGDQYAQRTISRRTDGARFCLEVPLPSRTAQVSAVVKYKAFNFVPLQKGKRNVKICTVDYKLI</sequence>
<dbReference type="AlphaFoldDB" id="A0AAW2Q3D6"/>
<keyword evidence="4" id="KW-0249">Electron transport</keyword>
<keyword evidence="2" id="KW-0813">Transport</keyword>
<feature type="transmembrane region" description="Helical" evidence="7">
    <location>
        <begin position="184"/>
        <end position="202"/>
    </location>
</feature>
<dbReference type="InterPro" id="IPR017853">
    <property type="entry name" value="GH"/>
</dbReference>
<evidence type="ECO:0000256" key="7">
    <source>
        <dbReference type="SAM" id="Phobius"/>
    </source>
</evidence>
<gene>
    <name evidence="10" type="ORF">Scaly_1183900</name>
</gene>
<dbReference type="PANTHER" id="PTHR43651:SF4">
    <property type="entry name" value="1,4-ALPHA-GLUCAN-BRANCHING ENZYME 3, CHLOROPLASTIC_AMYLOPLASTIC"/>
    <property type="match status" value="1"/>
</dbReference>
<dbReference type="InterPro" id="IPR014756">
    <property type="entry name" value="Ig_E-set"/>
</dbReference>
<dbReference type="EMBL" id="JACGWM010000007">
    <property type="protein sequence ID" value="KAL0362287.1"/>
    <property type="molecule type" value="Genomic_DNA"/>
</dbReference>
<dbReference type="Pfam" id="PF02806">
    <property type="entry name" value="Alpha-amylase_C"/>
    <property type="match status" value="1"/>
</dbReference>
<dbReference type="FunFam" id="2.60.40.10:FF:001359">
    <property type="entry name" value="1,4-alpha-glucan-branching enzyme 3, chloroplastic/amyloplastic"/>
    <property type="match status" value="1"/>
</dbReference>
<keyword evidence="8" id="KW-0732">Signal</keyword>
<proteinExistence type="predicted"/>